<proteinExistence type="predicted"/>
<evidence type="ECO:0000313" key="1">
    <source>
        <dbReference type="EMBL" id="QHT00106.1"/>
    </source>
</evidence>
<accession>A0A6C0C5W3</accession>
<dbReference type="EMBL" id="MN739352">
    <property type="protein sequence ID" value="QHT00106.1"/>
    <property type="molecule type" value="Genomic_DNA"/>
</dbReference>
<reference evidence="1" key="1">
    <citation type="journal article" date="2020" name="Nature">
        <title>Giant virus diversity and host interactions through global metagenomics.</title>
        <authorList>
            <person name="Schulz F."/>
            <person name="Roux S."/>
            <person name="Paez-Espino D."/>
            <person name="Jungbluth S."/>
            <person name="Walsh D.A."/>
            <person name="Denef V.J."/>
            <person name="McMahon K.D."/>
            <person name="Konstantinidis K.T."/>
            <person name="Eloe-Fadrosh E.A."/>
            <person name="Kyrpides N.C."/>
            <person name="Woyke T."/>
        </authorList>
    </citation>
    <scope>NUCLEOTIDE SEQUENCE</scope>
    <source>
        <strain evidence="1">GVMAG-M-3300020192-26</strain>
    </source>
</reference>
<dbReference type="AlphaFoldDB" id="A0A6C0C5W3"/>
<name>A0A6C0C5W3_9ZZZZ</name>
<organism evidence="1">
    <name type="scientific">viral metagenome</name>
    <dbReference type="NCBI Taxonomy" id="1070528"/>
    <lineage>
        <taxon>unclassified sequences</taxon>
        <taxon>metagenomes</taxon>
        <taxon>organismal metagenomes</taxon>
    </lineage>
</organism>
<sequence>MLATDLTLGELFDQSLENIPESLILSLNLTN</sequence>
<protein>
    <submittedName>
        <fullName evidence="1">Uncharacterized protein</fullName>
    </submittedName>
</protein>